<evidence type="ECO:0000256" key="2">
    <source>
        <dbReference type="ARBA" id="ARBA00009045"/>
    </source>
</evidence>
<accession>A0A4R6Z0F8</accession>
<name>A0A4R6Z0F8_9GAMM</name>
<keyword evidence="4" id="KW-0378">Hydrolase</keyword>
<dbReference type="GO" id="GO:0004252">
    <property type="term" value="F:serine-type endopeptidase activity"/>
    <property type="evidence" value="ECO:0007669"/>
    <property type="project" value="InterPro"/>
</dbReference>
<evidence type="ECO:0000256" key="3">
    <source>
        <dbReference type="ARBA" id="ARBA00022692"/>
    </source>
</evidence>
<evidence type="ECO:0000313" key="10">
    <source>
        <dbReference type="Proteomes" id="UP000295293"/>
    </source>
</evidence>
<reference evidence="9 10" key="1">
    <citation type="submission" date="2019-03" db="EMBL/GenBank/DDBJ databases">
        <title>Genomic Encyclopedia of Type Strains, Phase IV (KMG-IV): sequencing the most valuable type-strain genomes for metagenomic binning, comparative biology and taxonomic classification.</title>
        <authorList>
            <person name="Goeker M."/>
        </authorList>
    </citation>
    <scope>NUCLEOTIDE SEQUENCE [LARGE SCALE GENOMIC DNA]</scope>
    <source>
        <strain evidence="9 10">DSM 21667</strain>
    </source>
</reference>
<evidence type="ECO:0000259" key="8">
    <source>
        <dbReference type="Pfam" id="PF01694"/>
    </source>
</evidence>
<keyword evidence="9" id="KW-0645">Protease</keyword>
<dbReference type="Gene3D" id="1.20.1540.10">
    <property type="entry name" value="Rhomboid-like"/>
    <property type="match status" value="1"/>
</dbReference>
<dbReference type="InterPro" id="IPR035952">
    <property type="entry name" value="Rhomboid-like_sf"/>
</dbReference>
<feature type="transmembrane region" description="Helical" evidence="7">
    <location>
        <begin position="156"/>
        <end position="174"/>
    </location>
</feature>
<proteinExistence type="inferred from homology"/>
<keyword evidence="3 7" id="KW-0812">Transmembrane</keyword>
<gene>
    <name evidence="9" type="ORF">DFR29_105184</name>
</gene>
<feature type="transmembrane region" description="Helical" evidence="7">
    <location>
        <begin position="181"/>
        <end position="201"/>
    </location>
</feature>
<dbReference type="InterPro" id="IPR050925">
    <property type="entry name" value="Rhomboid_protease_S54"/>
</dbReference>
<dbReference type="OrthoDB" id="6400781at2"/>
<dbReference type="GO" id="GO:0006508">
    <property type="term" value="P:proteolysis"/>
    <property type="evidence" value="ECO:0007669"/>
    <property type="project" value="UniProtKB-KW"/>
</dbReference>
<protein>
    <submittedName>
        <fullName evidence="9">Membrane associated rhomboid family serine protease</fullName>
    </submittedName>
</protein>
<evidence type="ECO:0000256" key="4">
    <source>
        <dbReference type="ARBA" id="ARBA00022801"/>
    </source>
</evidence>
<dbReference type="Proteomes" id="UP000295293">
    <property type="component" value="Unassembled WGS sequence"/>
</dbReference>
<evidence type="ECO:0000256" key="7">
    <source>
        <dbReference type="SAM" id="Phobius"/>
    </source>
</evidence>
<dbReference type="AlphaFoldDB" id="A0A4R6Z0F8"/>
<evidence type="ECO:0000256" key="1">
    <source>
        <dbReference type="ARBA" id="ARBA00004141"/>
    </source>
</evidence>
<sequence>MFFFPYKLDVSLYRIPFLTAFVCLLCFLTFSRQMSADSHYLRRISTHCAQAVDPNLQAILSSTSADGEHRGCVENLLLLRSADAREATIAEMARQRSDLSFYADPAKDIDYKSAKISSGFADFERAVPPLMTDKLAYDPSHYDVVRMLTSTFAHASWSHLIGNLIFFFIFASFVESAIGYVYYLLAFLLMAVTCSLAYSYSVGSAEGALPTVGLSGVVMGMLALITTLMPTARVRCLFWFLIFLRRFSLPLIVIALWYVGWDLYDHYASAGRSTINYVAHISGAATGAVLGLLFRLVHADRMRVLSAEMER</sequence>
<dbReference type="EMBL" id="SNZH01000005">
    <property type="protein sequence ID" value="TDR45001.1"/>
    <property type="molecule type" value="Genomic_DNA"/>
</dbReference>
<dbReference type="PANTHER" id="PTHR43731:SF14">
    <property type="entry name" value="PRESENILIN-ASSOCIATED RHOMBOID-LIKE PROTEIN, MITOCHONDRIAL"/>
    <property type="match status" value="1"/>
</dbReference>
<feature type="transmembrane region" description="Helical" evidence="7">
    <location>
        <begin position="207"/>
        <end position="225"/>
    </location>
</feature>
<keyword evidence="6 7" id="KW-0472">Membrane</keyword>
<dbReference type="Pfam" id="PF01694">
    <property type="entry name" value="Rhomboid"/>
    <property type="match status" value="1"/>
</dbReference>
<organism evidence="9 10">
    <name type="scientific">Tahibacter aquaticus</name>
    <dbReference type="NCBI Taxonomy" id="520092"/>
    <lineage>
        <taxon>Bacteria</taxon>
        <taxon>Pseudomonadati</taxon>
        <taxon>Pseudomonadota</taxon>
        <taxon>Gammaproteobacteria</taxon>
        <taxon>Lysobacterales</taxon>
        <taxon>Rhodanobacteraceae</taxon>
        <taxon>Tahibacter</taxon>
    </lineage>
</organism>
<dbReference type="InterPro" id="IPR022764">
    <property type="entry name" value="Peptidase_S54_rhomboid_dom"/>
</dbReference>
<evidence type="ECO:0000313" key="9">
    <source>
        <dbReference type="EMBL" id="TDR45001.1"/>
    </source>
</evidence>
<comment type="subcellular location">
    <subcellularLocation>
        <location evidence="1">Membrane</location>
        <topology evidence="1">Multi-pass membrane protein</topology>
    </subcellularLocation>
</comment>
<feature type="transmembrane region" description="Helical" evidence="7">
    <location>
        <begin position="277"/>
        <end position="297"/>
    </location>
</feature>
<dbReference type="GO" id="GO:0016020">
    <property type="term" value="C:membrane"/>
    <property type="evidence" value="ECO:0007669"/>
    <property type="project" value="UniProtKB-SubCell"/>
</dbReference>
<comment type="similarity">
    <text evidence="2">Belongs to the peptidase S54 family.</text>
</comment>
<keyword evidence="5 7" id="KW-1133">Transmembrane helix</keyword>
<feature type="domain" description="Peptidase S54 rhomboid" evidence="8">
    <location>
        <begin position="144"/>
        <end position="294"/>
    </location>
</feature>
<evidence type="ECO:0000256" key="6">
    <source>
        <dbReference type="ARBA" id="ARBA00023136"/>
    </source>
</evidence>
<dbReference type="SUPFAM" id="SSF144091">
    <property type="entry name" value="Rhomboid-like"/>
    <property type="match status" value="1"/>
</dbReference>
<dbReference type="PANTHER" id="PTHR43731">
    <property type="entry name" value="RHOMBOID PROTEASE"/>
    <property type="match status" value="1"/>
</dbReference>
<keyword evidence="10" id="KW-1185">Reference proteome</keyword>
<evidence type="ECO:0000256" key="5">
    <source>
        <dbReference type="ARBA" id="ARBA00022989"/>
    </source>
</evidence>
<dbReference type="RefSeq" id="WP_133818506.1">
    <property type="nucleotide sequence ID" value="NZ_SNZH01000005.1"/>
</dbReference>
<comment type="caution">
    <text evidence="9">The sequence shown here is derived from an EMBL/GenBank/DDBJ whole genome shotgun (WGS) entry which is preliminary data.</text>
</comment>
<feature type="transmembrane region" description="Helical" evidence="7">
    <location>
        <begin position="237"/>
        <end position="257"/>
    </location>
</feature>